<name>A0A4Y6PV15_PERCE</name>
<dbReference type="EMBL" id="CP041186">
    <property type="protein sequence ID" value="QDG51837.1"/>
    <property type="molecule type" value="Genomic_DNA"/>
</dbReference>
<dbReference type="AlphaFoldDB" id="A0A4Y6PV15"/>
<dbReference type="RefSeq" id="WP_141198317.1">
    <property type="nucleotide sequence ID" value="NZ_CP041186.1"/>
</dbReference>
<keyword evidence="3" id="KW-1185">Reference proteome</keyword>
<feature type="compositionally biased region" description="Basic residues" evidence="1">
    <location>
        <begin position="107"/>
        <end position="116"/>
    </location>
</feature>
<evidence type="ECO:0000313" key="2">
    <source>
        <dbReference type="EMBL" id="QDG51837.1"/>
    </source>
</evidence>
<reference evidence="2 3" key="1">
    <citation type="submission" date="2019-06" db="EMBL/GenBank/DDBJ databases">
        <title>Persicimonas caeni gen. nov., sp. nov., a predatory bacterium isolated from solar saltern.</title>
        <authorList>
            <person name="Wang S."/>
        </authorList>
    </citation>
    <scope>NUCLEOTIDE SEQUENCE [LARGE SCALE GENOMIC DNA]</scope>
    <source>
        <strain evidence="2 3">YN101</strain>
    </source>
</reference>
<dbReference type="OrthoDB" id="6011528at2"/>
<accession>A0A4Y6PV15</accession>
<accession>A0A5B8Y772</accession>
<feature type="region of interest" description="Disordered" evidence="1">
    <location>
        <begin position="103"/>
        <end position="136"/>
    </location>
</feature>
<gene>
    <name evidence="2" type="ORF">FIV42_14120</name>
</gene>
<feature type="compositionally biased region" description="Pro residues" evidence="1">
    <location>
        <begin position="126"/>
        <end position="136"/>
    </location>
</feature>
<sequence length="136" mass="15046">MYDTDQGQVFDWVSNPVNGGDNGNFYRYTDAHNDVGEQATDDGLHAPVGSSGLYSDISHISFCFDLELDVEKTATAKFTRTYDRDITKRADETDWALFKGDTATRSRSAKKARPTRAFRSTARSPSPTPTPTSTPI</sequence>
<evidence type="ECO:0000256" key="1">
    <source>
        <dbReference type="SAM" id="MobiDB-lite"/>
    </source>
</evidence>
<dbReference type="Proteomes" id="UP000315995">
    <property type="component" value="Chromosome"/>
</dbReference>
<protein>
    <submittedName>
        <fullName evidence="2">Uncharacterized protein</fullName>
    </submittedName>
</protein>
<evidence type="ECO:0000313" key="3">
    <source>
        <dbReference type="Proteomes" id="UP000315995"/>
    </source>
</evidence>
<organism evidence="2 3">
    <name type="scientific">Persicimonas caeni</name>
    <dbReference type="NCBI Taxonomy" id="2292766"/>
    <lineage>
        <taxon>Bacteria</taxon>
        <taxon>Deltaproteobacteria</taxon>
        <taxon>Bradymonadales</taxon>
        <taxon>Bradymonadaceae</taxon>
        <taxon>Persicimonas</taxon>
    </lineage>
</organism>
<proteinExistence type="predicted"/>